<sequence>MKLTEPNINYKILNQEENRIVLEICTDVLVKDVRLKTPAKGRFSNNYFDMVPNKNYTVYFNLEVPISSGEFKNSLSIVSLYNSY</sequence>
<evidence type="ECO:0000313" key="3">
    <source>
        <dbReference type="Proteomes" id="UP000029643"/>
    </source>
</evidence>
<comment type="caution">
    <text evidence="2">The sequence shown here is derived from an EMBL/GenBank/DDBJ whole genome shotgun (WGS) entry which is preliminary data.</text>
</comment>
<reference evidence="2 3" key="1">
    <citation type="journal article" date="2014" name="Genome Announc.">
        <title>Draft Genome Sequences of Marine Flavobacterium Algibacter lectus Strains SS8 and NR4.</title>
        <authorList>
            <person name="Takatani N."/>
            <person name="Nakanishi M."/>
            <person name="Meirelles P."/>
            <person name="Mino S."/>
            <person name="Suda W."/>
            <person name="Oshima K."/>
            <person name="Hattori M."/>
            <person name="Ohkuma M."/>
            <person name="Hosokawa M."/>
            <person name="Miyashita K."/>
            <person name="Thompson F.L."/>
            <person name="Niwa A."/>
            <person name="Sawabe T."/>
            <person name="Sawabe T."/>
        </authorList>
    </citation>
    <scope>NUCLEOTIDE SEQUENCE [LARGE SCALE GENOMIC DNA]</scope>
    <source>
        <strain evidence="3">JCM19274</strain>
    </source>
</reference>
<dbReference type="InterPro" id="IPR013783">
    <property type="entry name" value="Ig-like_fold"/>
</dbReference>
<dbReference type="InterPro" id="IPR036156">
    <property type="entry name" value="Beta-gal/glucu_dom_sf"/>
</dbReference>
<evidence type="ECO:0000313" key="2">
    <source>
        <dbReference type="EMBL" id="GAL81739.1"/>
    </source>
</evidence>
<dbReference type="Pfam" id="PF17753">
    <property type="entry name" value="Ig_mannosidase"/>
    <property type="match status" value="1"/>
</dbReference>
<dbReference type="Proteomes" id="UP000029643">
    <property type="component" value="Unassembled WGS sequence"/>
</dbReference>
<gene>
    <name evidence="2" type="ORF">JCM19274_298</name>
</gene>
<dbReference type="InterPro" id="IPR041625">
    <property type="entry name" value="Beta-mannosidase_Ig"/>
</dbReference>
<proteinExistence type="predicted"/>
<accession>A0A090X1E0</accession>
<protein>
    <recommendedName>
        <fullName evidence="1">Beta-mannosidase Ig-fold domain-containing protein</fullName>
    </recommendedName>
</protein>
<feature type="domain" description="Beta-mannosidase Ig-fold" evidence="1">
    <location>
        <begin position="3"/>
        <end position="82"/>
    </location>
</feature>
<dbReference type="AlphaFoldDB" id="A0A090X1E0"/>
<organism evidence="2 3">
    <name type="scientific">Algibacter lectus</name>
    <dbReference type="NCBI Taxonomy" id="221126"/>
    <lineage>
        <taxon>Bacteria</taxon>
        <taxon>Pseudomonadati</taxon>
        <taxon>Bacteroidota</taxon>
        <taxon>Flavobacteriia</taxon>
        <taxon>Flavobacteriales</taxon>
        <taxon>Flavobacteriaceae</taxon>
        <taxon>Algibacter</taxon>
    </lineage>
</organism>
<dbReference type="SUPFAM" id="SSF49303">
    <property type="entry name" value="beta-Galactosidase/glucuronidase domain"/>
    <property type="match status" value="1"/>
</dbReference>
<evidence type="ECO:0000259" key="1">
    <source>
        <dbReference type="Pfam" id="PF17753"/>
    </source>
</evidence>
<name>A0A090X1E0_9FLAO</name>
<dbReference type="EMBL" id="BBNU01000018">
    <property type="protein sequence ID" value="GAL81739.1"/>
    <property type="molecule type" value="Genomic_DNA"/>
</dbReference>
<dbReference type="RefSeq" id="WP_052416335.1">
    <property type="nucleotide sequence ID" value="NZ_BBNU01000018.1"/>
</dbReference>
<dbReference type="Gene3D" id="2.60.40.10">
    <property type="entry name" value="Immunoglobulins"/>
    <property type="match status" value="1"/>
</dbReference>